<evidence type="ECO:0000256" key="3">
    <source>
        <dbReference type="ARBA" id="ARBA00022737"/>
    </source>
</evidence>
<proteinExistence type="predicted"/>
<dbReference type="PANTHER" id="PTHR19924:SF26">
    <property type="entry name" value="U3 SMALL NUCLEOLAR RNA-ASSOCIATED PROTEIN 15 HOMOLOG"/>
    <property type="match status" value="1"/>
</dbReference>
<dbReference type="Proteomes" id="UP000676336">
    <property type="component" value="Unassembled WGS sequence"/>
</dbReference>
<feature type="non-terminal residue" evidence="5">
    <location>
        <position position="1"/>
    </location>
</feature>
<dbReference type="AlphaFoldDB" id="A0A8S3JJP6"/>
<dbReference type="Gene3D" id="2.130.10.10">
    <property type="entry name" value="YVTN repeat-like/Quinoprotein amine dehydrogenase"/>
    <property type="match status" value="1"/>
</dbReference>
<keyword evidence="4" id="KW-0539">Nucleus</keyword>
<name>A0A8S3JJP6_9BILA</name>
<organism evidence="5 6">
    <name type="scientific">Rotaria magnacalcarata</name>
    <dbReference type="NCBI Taxonomy" id="392030"/>
    <lineage>
        <taxon>Eukaryota</taxon>
        <taxon>Metazoa</taxon>
        <taxon>Spiralia</taxon>
        <taxon>Gnathifera</taxon>
        <taxon>Rotifera</taxon>
        <taxon>Eurotatoria</taxon>
        <taxon>Bdelloidea</taxon>
        <taxon>Philodinida</taxon>
        <taxon>Philodinidae</taxon>
        <taxon>Rotaria</taxon>
    </lineage>
</organism>
<dbReference type="InterPro" id="IPR011047">
    <property type="entry name" value="Quinoprotein_ADH-like_sf"/>
</dbReference>
<dbReference type="SMART" id="SM00320">
    <property type="entry name" value="WD40"/>
    <property type="match status" value="2"/>
</dbReference>
<accession>A0A8S3JJP6</accession>
<evidence type="ECO:0000256" key="2">
    <source>
        <dbReference type="ARBA" id="ARBA00022574"/>
    </source>
</evidence>
<dbReference type="GO" id="GO:0006364">
    <property type="term" value="P:rRNA processing"/>
    <property type="evidence" value="ECO:0007669"/>
    <property type="project" value="TreeGrafter"/>
</dbReference>
<protein>
    <submittedName>
        <fullName evidence="5">Uncharacterized protein</fullName>
    </submittedName>
</protein>
<keyword evidence="2" id="KW-0853">WD repeat</keyword>
<dbReference type="SUPFAM" id="SSF50998">
    <property type="entry name" value="Quinoprotein alcohol dehydrogenase-like"/>
    <property type="match status" value="1"/>
</dbReference>
<dbReference type="GO" id="GO:0045943">
    <property type="term" value="P:positive regulation of transcription by RNA polymerase I"/>
    <property type="evidence" value="ECO:0007669"/>
    <property type="project" value="TreeGrafter"/>
</dbReference>
<comment type="caution">
    <text evidence="5">The sequence shown here is derived from an EMBL/GenBank/DDBJ whole genome shotgun (WGS) entry which is preliminary data.</text>
</comment>
<dbReference type="InterPro" id="IPR015943">
    <property type="entry name" value="WD40/YVTN_repeat-like_dom_sf"/>
</dbReference>
<dbReference type="InterPro" id="IPR001680">
    <property type="entry name" value="WD40_rpt"/>
</dbReference>
<evidence type="ECO:0000313" key="6">
    <source>
        <dbReference type="Proteomes" id="UP000676336"/>
    </source>
</evidence>
<dbReference type="PANTHER" id="PTHR19924">
    <property type="entry name" value="UTP15 U3 SMALL NUCLEOLAR RNA-ASSOCIATED PROTEIN 15 FAMILY MEMBER"/>
    <property type="match status" value="1"/>
</dbReference>
<dbReference type="EMBL" id="CAJOBI010345370">
    <property type="protein sequence ID" value="CAF5217380.1"/>
    <property type="molecule type" value="Genomic_DNA"/>
</dbReference>
<dbReference type="Pfam" id="PF00400">
    <property type="entry name" value="WD40"/>
    <property type="match status" value="1"/>
</dbReference>
<keyword evidence="3" id="KW-0677">Repeat</keyword>
<evidence type="ECO:0000256" key="4">
    <source>
        <dbReference type="ARBA" id="ARBA00023242"/>
    </source>
</evidence>
<dbReference type="GO" id="GO:0005730">
    <property type="term" value="C:nucleolus"/>
    <property type="evidence" value="ECO:0007669"/>
    <property type="project" value="TreeGrafter"/>
</dbReference>
<reference evidence="5" key="1">
    <citation type="submission" date="2021-02" db="EMBL/GenBank/DDBJ databases">
        <authorList>
            <person name="Nowell W R."/>
        </authorList>
    </citation>
    <scope>NUCLEOTIDE SEQUENCE</scope>
</reference>
<sequence>MSDFKQLRIERPIDDGQALTDDDIYWGPLSSSHPTTLREYGPVTTIDIAPTRQQWISITDSTRVQIYSPDTLSLVRSFYSFKDTAYCGTFRSDGRLVCAGSKDGIVRVFDFETRTQLRHFKEHQGSPVHCTHFSRDKTYIFT</sequence>
<gene>
    <name evidence="5" type="ORF">SMN809_LOCUS80452</name>
</gene>
<evidence type="ECO:0000313" key="5">
    <source>
        <dbReference type="EMBL" id="CAF5217380.1"/>
    </source>
</evidence>
<evidence type="ECO:0000256" key="1">
    <source>
        <dbReference type="ARBA" id="ARBA00004123"/>
    </source>
</evidence>
<comment type="subcellular location">
    <subcellularLocation>
        <location evidence="1">Nucleus</location>
    </subcellularLocation>
</comment>